<dbReference type="Gene3D" id="3.40.50.1390">
    <property type="entry name" value="Resolvase, N-terminal catalytic domain"/>
    <property type="match status" value="1"/>
</dbReference>
<evidence type="ECO:0000313" key="4">
    <source>
        <dbReference type="EMBL" id="STO07999.1"/>
    </source>
</evidence>
<accession>A0A377FT54</accession>
<dbReference type="InterPro" id="IPR006119">
    <property type="entry name" value="Resolv_N"/>
</dbReference>
<dbReference type="PROSITE" id="PS51736">
    <property type="entry name" value="RECOMBINASES_3"/>
    <property type="match status" value="1"/>
</dbReference>
<dbReference type="CDD" id="cd00338">
    <property type="entry name" value="Ser_Recombinase"/>
    <property type="match status" value="1"/>
</dbReference>
<keyword evidence="2" id="KW-0175">Coiled coil</keyword>
<dbReference type="STRING" id="1397694.GCA_000702585_01864"/>
<dbReference type="OrthoDB" id="2731197at2"/>
<dbReference type="PANTHER" id="PTHR30461:SF26">
    <property type="entry name" value="RESOLVASE HOMOLOG YNEB"/>
    <property type="match status" value="1"/>
</dbReference>
<sequence length="214" mass="24158">MRVVIYCRVSTNKAAQETSLGRQVEELTRMAKRLEADVIDTITEQESGYEVNRTGLLDLLEHVSASNLDAVLVTDDSRLGRGNAKIAILHTLMKHDVRLLTMQSSDEYVVSDAEKMVLEIVSVVEEYQRKIHNAKISRGMRRAVANGFNPQRNIQHHDQGGRSRIEVPIEEIVQLRERGLTFAEIAATLRGFGYEVSKATVNRRYLEHVAVSKT</sequence>
<dbReference type="GO" id="GO:0003677">
    <property type="term" value="F:DNA binding"/>
    <property type="evidence" value="ECO:0007669"/>
    <property type="project" value="InterPro"/>
</dbReference>
<reference evidence="4 5" key="1">
    <citation type="submission" date="2018-06" db="EMBL/GenBank/DDBJ databases">
        <authorList>
            <consortium name="Pathogen Informatics"/>
            <person name="Doyle S."/>
        </authorList>
    </citation>
    <scope>NUCLEOTIDE SEQUENCE [LARGE SCALE GENOMIC DNA]</scope>
    <source>
        <strain evidence="4 5">NCTC13163</strain>
    </source>
</reference>
<dbReference type="GO" id="GO:0000150">
    <property type="term" value="F:DNA strand exchange activity"/>
    <property type="evidence" value="ECO:0007669"/>
    <property type="project" value="InterPro"/>
</dbReference>
<dbReference type="SUPFAM" id="SSF53041">
    <property type="entry name" value="Resolvase-like"/>
    <property type="match status" value="1"/>
</dbReference>
<dbReference type="EMBL" id="UGGP01000001">
    <property type="protein sequence ID" value="STO07999.1"/>
    <property type="molecule type" value="Genomic_DNA"/>
</dbReference>
<comment type="similarity">
    <text evidence="1">Belongs to the site-specific recombinase resolvase family.</text>
</comment>
<evidence type="ECO:0000313" key="5">
    <source>
        <dbReference type="Proteomes" id="UP000254060"/>
    </source>
</evidence>
<feature type="domain" description="Resolvase/invertase-type recombinase catalytic" evidence="3">
    <location>
        <begin position="2"/>
        <end position="147"/>
    </location>
</feature>
<dbReference type="InterPro" id="IPR050639">
    <property type="entry name" value="SSR_resolvase"/>
</dbReference>
<dbReference type="Pfam" id="PF00239">
    <property type="entry name" value="Resolvase"/>
    <property type="match status" value="1"/>
</dbReference>
<dbReference type="SMART" id="SM00857">
    <property type="entry name" value="Resolvase"/>
    <property type="match status" value="1"/>
</dbReference>
<dbReference type="AlphaFoldDB" id="A0A377FT54"/>
<name>A0A377FT54_9BACL</name>
<dbReference type="Proteomes" id="UP000254060">
    <property type="component" value="Unassembled WGS sequence"/>
</dbReference>
<dbReference type="PANTHER" id="PTHR30461">
    <property type="entry name" value="DNA-INVERTASE FROM LAMBDOID PROPHAGE"/>
    <property type="match status" value="1"/>
</dbReference>
<dbReference type="RefSeq" id="WP_024372455.1">
    <property type="nucleotide sequence ID" value="NZ_UGGP01000001.1"/>
</dbReference>
<gene>
    <name evidence="4" type="ORF">NCTC13163_01360</name>
</gene>
<proteinExistence type="inferred from homology"/>
<feature type="coiled-coil region" evidence="2">
    <location>
        <begin position="17"/>
        <end position="44"/>
    </location>
</feature>
<protein>
    <submittedName>
        <fullName evidence="4">Resolvase, N terminal domain</fullName>
    </submittedName>
</protein>
<dbReference type="InterPro" id="IPR036162">
    <property type="entry name" value="Resolvase-like_N_sf"/>
</dbReference>
<evidence type="ECO:0000256" key="1">
    <source>
        <dbReference type="ARBA" id="ARBA00009913"/>
    </source>
</evidence>
<evidence type="ECO:0000259" key="3">
    <source>
        <dbReference type="PROSITE" id="PS51736"/>
    </source>
</evidence>
<evidence type="ECO:0000256" key="2">
    <source>
        <dbReference type="SAM" id="Coils"/>
    </source>
</evidence>
<organism evidence="4 5">
    <name type="scientific">Exiguobacterium aurantiacum</name>
    <dbReference type="NCBI Taxonomy" id="33987"/>
    <lineage>
        <taxon>Bacteria</taxon>
        <taxon>Bacillati</taxon>
        <taxon>Bacillota</taxon>
        <taxon>Bacilli</taxon>
        <taxon>Bacillales</taxon>
        <taxon>Bacillales Family XII. Incertae Sedis</taxon>
        <taxon>Exiguobacterium</taxon>
    </lineage>
</organism>